<dbReference type="SMART" id="SM00343">
    <property type="entry name" value="ZnF_C2HC"/>
    <property type="match status" value="1"/>
</dbReference>
<feature type="compositionally biased region" description="Low complexity" evidence="2">
    <location>
        <begin position="208"/>
        <end position="224"/>
    </location>
</feature>
<dbReference type="GO" id="GO:0008270">
    <property type="term" value="F:zinc ion binding"/>
    <property type="evidence" value="ECO:0007669"/>
    <property type="project" value="UniProtKB-KW"/>
</dbReference>
<name>A0A2T8IAL2_9POAL</name>
<dbReference type="InterPro" id="IPR036875">
    <property type="entry name" value="Znf_CCHC_sf"/>
</dbReference>
<dbReference type="Gramene" id="PVH34726">
    <property type="protein sequence ID" value="PVH34726"/>
    <property type="gene ID" value="PAHAL_7G016900"/>
</dbReference>
<feature type="region of interest" description="Disordered" evidence="2">
    <location>
        <begin position="180"/>
        <end position="242"/>
    </location>
</feature>
<feature type="compositionally biased region" description="Low complexity" evidence="2">
    <location>
        <begin position="182"/>
        <end position="197"/>
    </location>
</feature>
<dbReference type="InterPro" id="IPR001878">
    <property type="entry name" value="Znf_CCHC"/>
</dbReference>
<dbReference type="GO" id="GO:0003676">
    <property type="term" value="F:nucleic acid binding"/>
    <property type="evidence" value="ECO:0007669"/>
    <property type="project" value="InterPro"/>
</dbReference>
<evidence type="ECO:0000256" key="2">
    <source>
        <dbReference type="SAM" id="MobiDB-lite"/>
    </source>
</evidence>
<evidence type="ECO:0000313" key="4">
    <source>
        <dbReference type="EMBL" id="PVH34726.1"/>
    </source>
</evidence>
<feature type="domain" description="CCHC-type" evidence="3">
    <location>
        <begin position="248"/>
        <end position="263"/>
    </location>
</feature>
<dbReference type="EMBL" id="CM008052">
    <property type="protein sequence ID" value="PVH34726.1"/>
    <property type="molecule type" value="Genomic_DNA"/>
</dbReference>
<organism evidence="4">
    <name type="scientific">Panicum hallii</name>
    <dbReference type="NCBI Taxonomy" id="206008"/>
    <lineage>
        <taxon>Eukaryota</taxon>
        <taxon>Viridiplantae</taxon>
        <taxon>Streptophyta</taxon>
        <taxon>Embryophyta</taxon>
        <taxon>Tracheophyta</taxon>
        <taxon>Spermatophyta</taxon>
        <taxon>Magnoliopsida</taxon>
        <taxon>Liliopsida</taxon>
        <taxon>Poales</taxon>
        <taxon>Poaceae</taxon>
        <taxon>PACMAD clade</taxon>
        <taxon>Panicoideae</taxon>
        <taxon>Panicodae</taxon>
        <taxon>Paniceae</taxon>
        <taxon>Panicinae</taxon>
        <taxon>Panicum</taxon>
        <taxon>Panicum sect. Panicum</taxon>
    </lineage>
</organism>
<evidence type="ECO:0000259" key="3">
    <source>
        <dbReference type="PROSITE" id="PS50158"/>
    </source>
</evidence>
<sequence>MGGIKHRRTTGNDDPYAKVKFTIPSFHGRYDAEEYLDWEMTVEQKFASHLVPDQHRVRQATSEFKDFAIIWWQECAQLNIQPDSWDALKIAMRDRFVPASYKRDMRKKLQRLDQGDMSVQEYYAELQKGMVRCGVVEDAEDKVCRFYGGLKREIQDIVDYKSFTTTNQLFQLAMLAEKELQGRQQQQPQSRSTPNRSYMPKSFTPKGPSTSTVVSPAPATTPAAGKSRVQEQTKSASPAARSSSGIQCHRCQGFGHVIRECPSKRTYIATADGGYVSTSDAEDDTEDVPPSNEGLSLSAGDAGSQRICIVHRVLSTQLGQADKMQRHNLFQILFVIHDRRARVIIDGGSCNNLVSADLVQKLGLATRPHKHPYHVQWLNDSGKVKK</sequence>
<dbReference type="Gene3D" id="4.10.60.10">
    <property type="entry name" value="Zinc finger, CCHC-type"/>
    <property type="match status" value="1"/>
</dbReference>
<dbReference type="PROSITE" id="PS50158">
    <property type="entry name" value="ZF_CCHC"/>
    <property type="match status" value="1"/>
</dbReference>
<dbReference type="CDD" id="cd00303">
    <property type="entry name" value="retropepsin_like"/>
    <property type="match status" value="1"/>
</dbReference>
<dbReference type="PANTHER" id="PTHR35046:SF9">
    <property type="entry name" value="RNA-DIRECTED DNA POLYMERASE"/>
    <property type="match status" value="1"/>
</dbReference>
<gene>
    <name evidence="4" type="ORF">PAHAL_7G016900</name>
</gene>
<keyword evidence="1" id="KW-0863">Zinc-finger</keyword>
<dbReference type="Proteomes" id="UP000243499">
    <property type="component" value="Chromosome 7"/>
</dbReference>
<keyword evidence="1" id="KW-0862">Zinc</keyword>
<reference evidence="4" key="1">
    <citation type="submission" date="2018-04" db="EMBL/GenBank/DDBJ databases">
        <title>WGS assembly of Panicum hallii.</title>
        <authorList>
            <person name="Lovell J."/>
            <person name="Jenkins J."/>
            <person name="Lowry D."/>
            <person name="Mamidi S."/>
            <person name="Sreedasyam A."/>
            <person name="Weng X."/>
            <person name="Barry K."/>
            <person name="Bonette J."/>
            <person name="Campitelli B."/>
            <person name="Daum C."/>
            <person name="Gordon S."/>
            <person name="Gould B."/>
            <person name="Lipzen A."/>
            <person name="Macqueen A."/>
            <person name="Palacio-Mejia J."/>
            <person name="Plott C."/>
            <person name="Shakirov E."/>
            <person name="Shu S."/>
            <person name="Yoshinaga Y."/>
            <person name="Zane M."/>
            <person name="Rokhsar D."/>
            <person name="Grimwood J."/>
            <person name="Schmutz J."/>
            <person name="Juenger T."/>
        </authorList>
    </citation>
    <scope>NUCLEOTIDE SEQUENCE [LARGE SCALE GENOMIC DNA]</scope>
    <source>
        <strain evidence="4">FIL2</strain>
    </source>
</reference>
<feature type="compositionally biased region" description="Polar residues" evidence="2">
    <location>
        <begin position="230"/>
        <end position="242"/>
    </location>
</feature>
<dbReference type="AlphaFoldDB" id="A0A2T8IAL2"/>
<feature type="region of interest" description="Disordered" evidence="2">
    <location>
        <begin position="276"/>
        <end position="299"/>
    </location>
</feature>
<protein>
    <recommendedName>
        <fullName evidence="3">CCHC-type domain-containing protein</fullName>
    </recommendedName>
</protein>
<accession>A0A2T8IAL2</accession>
<evidence type="ECO:0000256" key="1">
    <source>
        <dbReference type="PROSITE-ProRule" id="PRU00047"/>
    </source>
</evidence>
<dbReference type="SUPFAM" id="SSF57756">
    <property type="entry name" value="Retrovirus zinc finger-like domains"/>
    <property type="match status" value="1"/>
</dbReference>
<dbReference type="Pfam" id="PF03732">
    <property type="entry name" value="Retrotrans_gag"/>
    <property type="match status" value="1"/>
</dbReference>
<dbReference type="PANTHER" id="PTHR35046">
    <property type="entry name" value="ZINC KNUCKLE (CCHC-TYPE) FAMILY PROTEIN"/>
    <property type="match status" value="1"/>
</dbReference>
<proteinExistence type="predicted"/>
<dbReference type="InterPro" id="IPR005162">
    <property type="entry name" value="Retrotrans_gag_dom"/>
</dbReference>
<keyword evidence="1" id="KW-0479">Metal-binding</keyword>